<sequence length="400" mass="46570">MGGKAEKGTPKYIANKIKAKGLQKLRWYCQMCQKQCRDENGFKCHTMSESHQRQLLLFADNANKYIDEFSKEFADGYVELLRRQFGTKRVNANKVYQEYISHRDHLHMNATQWETLTEFVKWLGREGKCVVDETEKGWFVAYIDRDPAAVAAMEAKAKKEKMDKDDQERMLEFIQKQVERGKKQTTRSETEPTYTEFKRESSQEKVTLSLNLKRKTEENKPETLQTVSFKLKGKDKDEKDGSSTSSKRVKTEEGKSRTALEEVMEMEERAKERANRKDYWLCEDIIVKIVTKSLGDKFYKKKGTIEKVIDKYGAQVKLIDENVKLKLDQNHLETVIPSPGRQVRFVNGAYRGLIGILKDVDTKSFCCQVEYTFDNDISDSQTLRIRYWFVLREELDGAGG</sequence>
<feature type="region of interest" description="Disordered" evidence="2">
    <location>
        <begin position="177"/>
        <end position="264"/>
    </location>
</feature>
<dbReference type="PANTHER" id="PTHR12805:SF0">
    <property type="entry name" value="DNA_RNA-BINDING PROTEIN KIN17"/>
    <property type="match status" value="1"/>
</dbReference>
<protein>
    <recommendedName>
        <fullName evidence="3">DNA/RNA-binding protein Kin17 WH-like domain-containing protein</fullName>
    </recommendedName>
</protein>
<dbReference type="InterPro" id="IPR041330">
    <property type="entry name" value="KN17_SH3"/>
</dbReference>
<evidence type="ECO:0000256" key="1">
    <source>
        <dbReference type="ARBA" id="ARBA00008517"/>
    </source>
</evidence>
<evidence type="ECO:0000313" key="4">
    <source>
        <dbReference type="EMBL" id="CAH0403811.1"/>
    </source>
</evidence>
<dbReference type="Gene3D" id="1.10.10.2030">
    <property type="entry name" value="DNA/RNA-binding protein Kin17, conserved domain"/>
    <property type="match status" value="1"/>
</dbReference>
<comment type="similarity">
    <text evidence="1">Belongs to the KIN17 family.</text>
</comment>
<organism evidence="4 5">
    <name type="scientific">Chilo suppressalis</name>
    <name type="common">Asiatic rice borer moth</name>
    <dbReference type="NCBI Taxonomy" id="168631"/>
    <lineage>
        <taxon>Eukaryota</taxon>
        <taxon>Metazoa</taxon>
        <taxon>Ecdysozoa</taxon>
        <taxon>Arthropoda</taxon>
        <taxon>Hexapoda</taxon>
        <taxon>Insecta</taxon>
        <taxon>Pterygota</taxon>
        <taxon>Neoptera</taxon>
        <taxon>Endopterygota</taxon>
        <taxon>Lepidoptera</taxon>
        <taxon>Glossata</taxon>
        <taxon>Ditrysia</taxon>
        <taxon>Pyraloidea</taxon>
        <taxon>Crambidae</taxon>
        <taxon>Crambinae</taxon>
        <taxon>Chilo</taxon>
    </lineage>
</organism>
<feature type="compositionally biased region" description="Basic and acidic residues" evidence="2">
    <location>
        <begin position="232"/>
        <end position="241"/>
    </location>
</feature>
<reference evidence="4" key="1">
    <citation type="submission" date="2021-12" db="EMBL/GenBank/DDBJ databases">
        <authorList>
            <person name="King R."/>
        </authorList>
    </citation>
    <scope>NUCLEOTIDE SEQUENCE</scope>
</reference>
<dbReference type="Gene3D" id="2.30.30.140">
    <property type="match status" value="1"/>
</dbReference>
<dbReference type="InterPro" id="IPR038254">
    <property type="entry name" value="KIN17_WH-like_sf"/>
</dbReference>
<feature type="domain" description="DNA/RNA-binding protein Kin17 WH-like" evidence="3">
    <location>
        <begin position="53"/>
        <end position="179"/>
    </location>
</feature>
<dbReference type="InterPro" id="IPR019447">
    <property type="entry name" value="DNA/RNA-bd_Kin17_WH-like_dom"/>
</dbReference>
<keyword evidence="5" id="KW-1185">Reference proteome</keyword>
<evidence type="ECO:0000313" key="5">
    <source>
        <dbReference type="Proteomes" id="UP001153292"/>
    </source>
</evidence>
<gene>
    <name evidence="4" type="ORF">CHILSU_LOCUS7100</name>
</gene>
<dbReference type="PANTHER" id="PTHR12805">
    <property type="entry name" value="KIN17 KIN, ANTIGENIC DETERMINANT OF RECA PROTEIN HOMOLOG"/>
    <property type="match status" value="1"/>
</dbReference>
<dbReference type="SMART" id="SM01253">
    <property type="entry name" value="Kin17_mid"/>
    <property type="match status" value="1"/>
</dbReference>
<dbReference type="InterPro" id="IPR036236">
    <property type="entry name" value="Znf_C2H2_sf"/>
</dbReference>
<dbReference type="SUPFAM" id="SSF57667">
    <property type="entry name" value="beta-beta-alpha zinc fingers"/>
    <property type="match status" value="1"/>
</dbReference>
<dbReference type="Proteomes" id="UP001153292">
    <property type="component" value="Chromosome 26"/>
</dbReference>
<dbReference type="InterPro" id="IPR037321">
    <property type="entry name" value="KIN17-like"/>
</dbReference>
<evidence type="ECO:0000256" key="2">
    <source>
        <dbReference type="SAM" id="MobiDB-lite"/>
    </source>
</evidence>
<proteinExistence type="inferred from homology"/>
<evidence type="ECO:0000259" key="3">
    <source>
        <dbReference type="SMART" id="SM01253"/>
    </source>
</evidence>
<dbReference type="InterPro" id="IPR041995">
    <property type="entry name" value="KOW_KIN17"/>
</dbReference>
<accession>A0ABN8B3R9</accession>
<dbReference type="InterPro" id="IPR014722">
    <property type="entry name" value="Rib_uL2_dom2"/>
</dbReference>
<dbReference type="Gene3D" id="2.30.30.30">
    <property type="match status" value="1"/>
</dbReference>
<dbReference type="Pfam" id="PF10357">
    <property type="entry name" value="WH_KIN17"/>
    <property type="match status" value="1"/>
</dbReference>
<dbReference type="Pfam" id="PF25095">
    <property type="entry name" value="C2H2-zf_KIN17"/>
    <property type="match status" value="1"/>
</dbReference>
<feature type="compositionally biased region" description="Basic and acidic residues" evidence="2">
    <location>
        <begin position="177"/>
        <end position="203"/>
    </location>
</feature>
<dbReference type="Pfam" id="PF25092">
    <property type="entry name" value="SH3_KIN17_C"/>
    <property type="match status" value="1"/>
</dbReference>
<dbReference type="InterPro" id="IPR056767">
    <property type="entry name" value="C2H2-Znf_KIN17"/>
</dbReference>
<feature type="compositionally biased region" description="Basic and acidic residues" evidence="2">
    <location>
        <begin position="249"/>
        <end position="264"/>
    </location>
</feature>
<name>A0ABN8B3R9_CHISP</name>
<dbReference type="EMBL" id="OU963919">
    <property type="protein sequence ID" value="CAH0403811.1"/>
    <property type="molecule type" value="Genomic_DNA"/>
</dbReference>
<dbReference type="Pfam" id="PF18131">
    <property type="entry name" value="KN17_SH3"/>
    <property type="match status" value="1"/>
</dbReference>